<proteinExistence type="predicted"/>
<name>A0A170PP97_9ZZZZ</name>
<dbReference type="InterPro" id="IPR018060">
    <property type="entry name" value="HTH_AraC"/>
</dbReference>
<sequence>MARARGRESRTLTRLFREQTGMSFVKWRQQLHIGLALQRLASGERVTNVAIDLG</sequence>
<protein>
    <recommendedName>
        <fullName evidence="1">HTH araC/xylS-type domain-containing protein</fullName>
    </recommendedName>
</protein>
<accession>A0A170PP97</accession>
<reference evidence="2" key="1">
    <citation type="submission" date="2015-10" db="EMBL/GenBank/DDBJ databases">
        <authorList>
            <person name="Gilbert D.G."/>
        </authorList>
    </citation>
    <scope>NUCLEOTIDE SEQUENCE</scope>
</reference>
<feature type="domain" description="HTH araC/xylS-type" evidence="1">
    <location>
        <begin position="1"/>
        <end position="54"/>
    </location>
</feature>
<dbReference type="PROSITE" id="PS01124">
    <property type="entry name" value="HTH_ARAC_FAMILY_2"/>
    <property type="match status" value="1"/>
</dbReference>
<dbReference type="Pfam" id="PF12833">
    <property type="entry name" value="HTH_18"/>
    <property type="match status" value="1"/>
</dbReference>
<dbReference type="PANTHER" id="PTHR11019">
    <property type="entry name" value="HTH-TYPE TRANSCRIPTIONAL REGULATOR NIMR"/>
    <property type="match status" value="1"/>
</dbReference>
<organism evidence="2">
    <name type="scientific">hydrothermal vent metagenome</name>
    <dbReference type="NCBI Taxonomy" id="652676"/>
    <lineage>
        <taxon>unclassified sequences</taxon>
        <taxon>metagenomes</taxon>
        <taxon>ecological metagenomes</taxon>
    </lineage>
</organism>
<dbReference type="GO" id="GO:0003700">
    <property type="term" value="F:DNA-binding transcription factor activity"/>
    <property type="evidence" value="ECO:0007669"/>
    <property type="project" value="InterPro"/>
</dbReference>
<dbReference type="Gene3D" id="1.10.10.60">
    <property type="entry name" value="Homeodomain-like"/>
    <property type="match status" value="1"/>
</dbReference>
<dbReference type="AlphaFoldDB" id="A0A170PP97"/>
<dbReference type="PANTHER" id="PTHR11019:SF159">
    <property type="entry name" value="TRANSCRIPTIONAL REGULATOR-RELATED"/>
    <property type="match status" value="1"/>
</dbReference>
<dbReference type="GO" id="GO:0043565">
    <property type="term" value="F:sequence-specific DNA binding"/>
    <property type="evidence" value="ECO:0007669"/>
    <property type="project" value="InterPro"/>
</dbReference>
<evidence type="ECO:0000313" key="2">
    <source>
        <dbReference type="EMBL" id="CUS45236.1"/>
    </source>
</evidence>
<evidence type="ECO:0000259" key="1">
    <source>
        <dbReference type="PROSITE" id="PS01124"/>
    </source>
</evidence>
<dbReference type="EMBL" id="CZQE01000228">
    <property type="protein sequence ID" value="CUS45236.1"/>
    <property type="molecule type" value="Genomic_DNA"/>
</dbReference>
<gene>
    <name evidence="2" type="ORF">MGWOODY_Smn2409</name>
</gene>